<dbReference type="InterPro" id="IPR022761">
    <property type="entry name" value="Fumarate_lyase_N"/>
</dbReference>
<proteinExistence type="predicted"/>
<dbReference type="Pfam" id="PF00206">
    <property type="entry name" value="Lyase_1"/>
    <property type="match status" value="1"/>
</dbReference>
<evidence type="ECO:0000259" key="2">
    <source>
        <dbReference type="Pfam" id="PF14698"/>
    </source>
</evidence>
<gene>
    <name evidence="3" type="primary">argH_11</name>
    <name evidence="3" type="ORF">SDC9_31644</name>
</gene>
<dbReference type="SUPFAM" id="SSF48557">
    <property type="entry name" value="L-aspartase-like"/>
    <property type="match status" value="1"/>
</dbReference>
<dbReference type="EMBL" id="VSSQ01000209">
    <property type="protein sequence ID" value="MPL85671.1"/>
    <property type="molecule type" value="Genomic_DNA"/>
</dbReference>
<feature type="domain" description="Argininosuccinate lyase C-terminal" evidence="2">
    <location>
        <begin position="359"/>
        <end position="425"/>
    </location>
</feature>
<organism evidence="3">
    <name type="scientific">bioreactor metagenome</name>
    <dbReference type="NCBI Taxonomy" id="1076179"/>
    <lineage>
        <taxon>unclassified sequences</taxon>
        <taxon>metagenomes</taxon>
        <taxon>ecological metagenomes</taxon>
    </lineage>
</organism>
<sequence>MFSSVYQDRVIDAAYRNWSRLYQAEFWAVQRAHLVGLAKTGIIEADIASALAAAIERLRATIAWPEAIPRGFEDMYFVFEHELETLVGPERAAFLHTARSRNDMDNSVFRLALRKQLLDLSRRMLDSLGAILDRARGSDGELTILFTHGQPANVSTMGHYLTAIACDLAEDLQGLLEALDTVDRSTMGACAITGTGFPLDRGLVAELLGFPGFVVNSYRAISSSHWLSRPAGALEELLLDLTRIAADILHKASSEVGLVRFPDELIQVSSIMPQKRNPVIIEHIRIQAGLAASASTGLRQLLRNVPYQDVNEAADAPVSALIDSLSLAASAIDLAGETLVKMRSDEHRARSIALDFGVTTTELADTLVREEKIGFRQAHAICSAFARSGNDRELLRRSFEERCGRKMGLSADAIEAALSPEGFVAVRRLPGGPAPEGMKPVYAELAENLDRAKGRILAIESRIAEAARSLDRAWAELRA</sequence>
<dbReference type="GO" id="GO:0004056">
    <property type="term" value="F:argininosuccinate lyase activity"/>
    <property type="evidence" value="ECO:0007669"/>
    <property type="project" value="UniProtKB-EC"/>
</dbReference>
<dbReference type="Pfam" id="PF14698">
    <property type="entry name" value="ASL_C2"/>
    <property type="match status" value="1"/>
</dbReference>
<dbReference type="GO" id="GO:0042450">
    <property type="term" value="P:L-arginine biosynthetic process via ornithine"/>
    <property type="evidence" value="ECO:0007669"/>
    <property type="project" value="InterPro"/>
</dbReference>
<dbReference type="InterPro" id="IPR008948">
    <property type="entry name" value="L-Aspartase-like"/>
</dbReference>
<keyword evidence="3" id="KW-0456">Lyase</keyword>
<dbReference type="PRINTS" id="PR00149">
    <property type="entry name" value="FUMRATELYASE"/>
</dbReference>
<dbReference type="InterPro" id="IPR029419">
    <property type="entry name" value="Arg_succ_lyase_C"/>
</dbReference>
<dbReference type="Gene3D" id="1.20.200.10">
    <property type="entry name" value="Fumarase/aspartase (Central domain)"/>
    <property type="match status" value="1"/>
</dbReference>
<evidence type="ECO:0000313" key="3">
    <source>
        <dbReference type="EMBL" id="MPL85671.1"/>
    </source>
</evidence>
<feature type="domain" description="Fumarate lyase N-terminal" evidence="1">
    <location>
        <begin position="36"/>
        <end position="288"/>
    </location>
</feature>
<name>A0A644V3B8_9ZZZZ</name>
<protein>
    <submittedName>
        <fullName evidence="3">Argininosuccinate lyase</fullName>
        <ecNumber evidence="3">4.3.2.1</ecNumber>
    </submittedName>
</protein>
<dbReference type="InterPro" id="IPR000362">
    <property type="entry name" value="Fumarate_lyase_fam"/>
</dbReference>
<evidence type="ECO:0000259" key="1">
    <source>
        <dbReference type="Pfam" id="PF00206"/>
    </source>
</evidence>
<dbReference type="EC" id="4.3.2.1" evidence="3"/>
<dbReference type="PANTHER" id="PTHR43814:SF1">
    <property type="entry name" value="ARGININOSUCCINATE LYASE"/>
    <property type="match status" value="1"/>
</dbReference>
<reference evidence="3" key="1">
    <citation type="submission" date="2019-08" db="EMBL/GenBank/DDBJ databases">
        <authorList>
            <person name="Kucharzyk K."/>
            <person name="Murdoch R.W."/>
            <person name="Higgins S."/>
            <person name="Loffler F."/>
        </authorList>
    </citation>
    <scope>NUCLEOTIDE SEQUENCE</scope>
</reference>
<accession>A0A644V3B8</accession>
<dbReference type="PRINTS" id="PR00145">
    <property type="entry name" value="ARGSUCLYASE"/>
</dbReference>
<comment type="caution">
    <text evidence="3">The sequence shown here is derived from an EMBL/GenBank/DDBJ whole genome shotgun (WGS) entry which is preliminary data.</text>
</comment>
<dbReference type="InterPro" id="IPR024083">
    <property type="entry name" value="Fumarase/histidase_N"/>
</dbReference>
<dbReference type="GO" id="GO:0005829">
    <property type="term" value="C:cytosol"/>
    <property type="evidence" value="ECO:0007669"/>
    <property type="project" value="TreeGrafter"/>
</dbReference>
<dbReference type="PANTHER" id="PTHR43814">
    <property type="entry name" value="ARGININOSUCCINATE LYASE"/>
    <property type="match status" value="1"/>
</dbReference>
<dbReference type="Gene3D" id="1.10.275.10">
    <property type="entry name" value="Fumarase/aspartase (N-terminal domain)"/>
    <property type="match status" value="1"/>
</dbReference>
<dbReference type="InterPro" id="IPR009049">
    <property type="entry name" value="Argininosuccinate_lyase"/>
</dbReference>
<dbReference type="AlphaFoldDB" id="A0A644V3B8"/>
<dbReference type="Gene3D" id="1.10.40.30">
    <property type="entry name" value="Fumarase/aspartase (C-terminal domain)"/>
    <property type="match status" value="1"/>
</dbReference>